<dbReference type="PIRSF" id="PIRSF000097">
    <property type="entry name" value="AKR"/>
    <property type="match status" value="1"/>
</dbReference>
<organism evidence="4 5">
    <name type="scientific">Elioraea tepida</name>
    <dbReference type="NCBI Taxonomy" id="2843330"/>
    <lineage>
        <taxon>Bacteria</taxon>
        <taxon>Pseudomonadati</taxon>
        <taxon>Pseudomonadota</taxon>
        <taxon>Alphaproteobacteria</taxon>
        <taxon>Acetobacterales</taxon>
        <taxon>Elioraeaceae</taxon>
        <taxon>Elioraea</taxon>
    </lineage>
</organism>
<evidence type="ECO:0000256" key="2">
    <source>
        <dbReference type="ARBA" id="ARBA00023002"/>
    </source>
</evidence>
<dbReference type="PANTHER" id="PTHR43827">
    <property type="entry name" value="2,5-DIKETO-D-GLUCONIC ACID REDUCTASE"/>
    <property type="match status" value="1"/>
</dbReference>
<dbReference type="PANTHER" id="PTHR43827:SF3">
    <property type="entry name" value="NADP-DEPENDENT OXIDOREDUCTASE DOMAIN-CONTAINING PROTEIN"/>
    <property type="match status" value="1"/>
</dbReference>
<keyword evidence="5" id="KW-1185">Reference proteome</keyword>
<evidence type="ECO:0000313" key="5">
    <source>
        <dbReference type="Proteomes" id="UP000694001"/>
    </source>
</evidence>
<dbReference type="RefSeq" id="WP_218286884.1">
    <property type="nucleotide sequence ID" value="NZ_CP076448.1"/>
</dbReference>
<sequence length="270" mass="29194">MPRIETPHLAMPKLSLGTWALSGADCARAVAEAIGLGYRHIDTAEMYGNEEAVGEGLRDSAVPREHLFVTTKVWWENLAAPDRALEASLKRLGLDYVDLFLIHWPNPAVPLKRTLAMMEVLKERGLYRAIGVANFTPRLLAEALATGAPIAANQVEYHVMLGQDPLLALCRAHGVVLTAHSPLGKGGLVDHPVLAAIGAKHGASGAQVALAWLLEQDMVAAIPKSARVENMRANLAALSLRLDEADRAAIAALPKDRRFVNPAFAPDWRH</sequence>
<dbReference type="InterPro" id="IPR023210">
    <property type="entry name" value="NADP_OxRdtase_dom"/>
</dbReference>
<dbReference type="EMBL" id="CP076448">
    <property type="protein sequence ID" value="QXM25832.1"/>
    <property type="molecule type" value="Genomic_DNA"/>
</dbReference>
<gene>
    <name evidence="4" type="ORF">KO353_06425</name>
</gene>
<name>A0A975U3S4_9PROT</name>
<dbReference type="AlphaFoldDB" id="A0A975U3S4"/>
<feature type="domain" description="NADP-dependent oxidoreductase" evidence="3">
    <location>
        <begin position="13"/>
        <end position="253"/>
    </location>
</feature>
<accession>A0A975U3S4</accession>
<dbReference type="InterPro" id="IPR020471">
    <property type="entry name" value="AKR"/>
</dbReference>
<keyword evidence="1" id="KW-0521">NADP</keyword>
<evidence type="ECO:0000256" key="1">
    <source>
        <dbReference type="ARBA" id="ARBA00022857"/>
    </source>
</evidence>
<reference evidence="4" key="1">
    <citation type="submission" date="2021-06" db="EMBL/GenBank/DDBJ databases">
        <title>Elioraea tepida, sp. nov., a moderately thermophilic aerobic anoxygenic phototrophic bacterium isolated from an alkaline siliceous hot spring mat community in Yellowstone National Park, WY, USA.</title>
        <authorList>
            <person name="Saini M.K."/>
            <person name="Yoshida S."/>
            <person name="Sebastian A."/>
            <person name="Hirose S."/>
            <person name="Hara E."/>
            <person name="Tamaki H."/>
            <person name="Soulier N.T."/>
            <person name="Albert I."/>
            <person name="Hanada S."/>
            <person name="Bryant D.A."/>
            <person name="Tank M."/>
        </authorList>
    </citation>
    <scope>NUCLEOTIDE SEQUENCE</scope>
    <source>
        <strain evidence="4">MS-P2</strain>
    </source>
</reference>
<keyword evidence="2" id="KW-0560">Oxidoreductase</keyword>
<proteinExistence type="predicted"/>
<dbReference type="KEGG" id="elio:KO353_06425"/>
<dbReference type="Proteomes" id="UP000694001">
    <property type="component" value="Chromosome"/>
</dbReference>
<dbReference type="PROSITE" id="PS00798">
    <property type="entry name" value="ALDOKETO_REDUCTASE_1"/>
    <property type="match status" value="1"/>
</dbReference>
<dbReference type="Pfam" id="PF00248">
    <property type="entry name" value="Aldo_ket_red"/>
    <property type="match status" value="1"/>
</dbReference>
<dbReference type="InterPro" id="IPR018170">
    <property type="entry name" value="Aldo/ket_reductase_CS"/>
</dbReference>
<dbReference type="GO" id="GO:0016491">
    <property type="term" value="F:oxidoreductase activity"/>
    <property type="evidence" value="ECO:0007669"/>
    <property type="project" value="UniProtKB-KW"/>
</dbReference>
<protein>
    <submittedName>
        <fullName evidence="4">Aldo/keto reductase</fullName>
    </submittedName>
</protein>
<evidence type="ECO:0000313" key="4">
    <source>
        <dbReference type="EMBL" id="QXM25832.1"/>
    </source>
</evidence>
<evidence type="ECO:0000259" key="3">
    <source>
        <dbReference type="Pfam" id="PF00248"/>
    </source>
</evidence>